<evidence type="ECO:0000256" key="1">
    <source>
        <dbReference type="ARBA" id="ARBA00009690"/>
    </source>
</evidence>
<dbReference type="GO" id="GO:0003924">
    <property type="term" value="F:GTPase activity"/>
    <property type="evidence" value="ECO:0007669"/>
    <property type="project" value="UniProtKB-UniRule"/>
</dbReference>
<keyword evidence="4 6" id="KW-0132">Cell division</keyword>
<evidence type="ECO:0000259" key="8">
    <source>
        <dbReference type="SMART" id="SM00865"/>
    </source>
</evidence>
<dbReference type="PRINTS" id="PR00423">
    <property type="entry name" value="CELLDVISFTSZ"/>
</dbReference>
<evidence type="ECO:0000256" key="3">
    <source>
        <dbReference type="ARBA" id="ARBA00023134"/>
    </source>
</evidence>
<proteinExistence type="inferred from homology"/>
<dbReference type="Gene3D" id="3.40.50.1440">
    <property type="entry name" value="Tubulin/FtsZ, GTPase domain"/>
    <property type="match status" value="1"/>
</dbReference>
<keyword evidence="3 4" id="KW-0342">GTP-binding</keyword>
<evidence type="ECO:0000313" key="9">
    <source>
        <dbReference type="EMBL" id="OGZ64007.1"/>
    </source>
</evidence>
<dbReference type="GO" id="GO:0005874">
    <property type="term" value="C:microtubule"/>
    <property type="evidence" value="ECO:0007669"/>
    <property type="project" value="InterPro"/>
</dbReference>
<comment type="similarity">
    <text evidence="1 4 6">Belongs to the FtsZ family.</text>
</comment>
<evidence type="ECO:0000256" key="2">
    <source>
        <dbReference type="ARBA" id="ARBA00022741"/>
    </source>
</evidence>
<comment type="function">
    <text evidence="4 6">Essential cell division protein that forms a contractile ring structure (Z ring) at the future cell division site. The regulation of the ring assembly controls the timing and the location of cell division. One of the functions of the FtsZ ring is to recruit other cell division proteins to the septum to produce a new cell wall between the dividing cells. Binds GTP and shows GTPase activity.</text>
</comment>
<reference evidence="9 10" key="1">
    <citation type="journal article" date="2016" name="Nat. Commun.">
        <title>Thousands of microbial genomes shed light on interconnected biogeochemical processes in an aquifer system.</title>
        <authorList>
            <person name="Anantharaman K."/>
            <person name="Brown C.T."/>
            <person name="Hug L.A."/>
            <person name="Sharon I."/>
            <person name="Castelle C.J."/>
            <person name="Probst A.J."/>
            <person name="Thomas B.C."/>
            <person name="Singh A."/>
            <person name="Wilkins M.J."/>
            <person name="Karaoz U."/>
            <person name="Brodie E.L."/>
            <person name="Williams K.H."/>
            <person name="Hubbard S.S."/>
            <person name="Banfield J.F."/>
        </authorList>
    </citation>
    <scope>NUCLEOTIDE SEQUENCE [LARGE SCALE GENOMIC DNA]</scope>
</reference>
<dbReference type="GO" id="GO:0000917">
    <property type="term" value="P:division septum assembly"/>
    <property type="evidence" value="ECO:0007669"/>
    <property type="project" value="UniProtKB-KW"/>
</dbReference>
<evidence type="ECO:0000313" key="10">
    <source>
        <dbReference type="Proteomes" id="UP000177190"/>
    </source>
</evidence>
<feature type="binding site" evidence="4">
    <location>
        <position position="130"/>
    </location>
    <ligand>
        <name>GTP</name>
        <dbReference type="ChEBI" id="CHEBI:37565"/>
    </ligand>
</feature>
<dbReference type="SUPFAM" id="SSF52490">
    <property type="entry name" value="Tubulin nucleotide-binding domain-like"/>
    <property type="match status" value="1"/>
</dbReference>
<evidence type="ECO:0000256" key="4">
    <source>
        <dbReference type="HAMAP-Rule" id="MF_00909"/>
    </source>
</evidence>
<dbReference type="PROSITE" id="PS01135">
    <property type="entry name" value="FTSZ_2"/>
    <property type="match status" value="1"/>
</dbReference>
<keyword evidence="4 6" id="KW-0717">Septation</keyword>
<feature type="binding site" evidence="4">
    <location>
        <position position="178"/>
    </location>
    <ligand>
        <name>GTP</name>
        <dbReference type="ChEBI" id="CHEBI:37565"/>
    </ligand>
</feature>
<dbReference type="InterPro" id="IPR036525">
    <property type="entry name" value="Tubulin/FtsZ_GTPase_sf"/>
</dbReference>
<dbReference type="SMART" id="SM00864">
    <property type="entry name" value="Tubulin"/>
    <property type="match status" value="1"/>
</dbReference>
<accession>A0A1G2HNC3</accession>
<dbReference type="InterPro" id="IPR018316">
    <property type="entry name" value="Tubulin/FtsZ_2-layer-sand-dom"/>
</dbReference>
<dbReference type="InterPro" id="IPR017975">
    <property type="entry name" value="Tubulin_CS"/>
</dbReference>
<dbReference type="InterPro" id="IPR024757">
    <property type="entry name" value="FtsZ_C"/>
</dbReference>
<evidence type="ECO:0000259" key="7">
    <source>
        <dbReference type="SMART" id="SM00864"/>
    </source>
</evidence>
<comment type="caution">
    <text evidence="9">The sequence shown here is derived from an EMBL/GenBank/DDBJ whole genome shotgun (WGS) entry which is preliminary data.</text>
</comment>
<feature type="binding site" evidence="4">
    <location>
        <begin position="99"/>
        <end position="101"/>
    </location>
    <ligand>
        <name>GTP</name>
        <dbReference type="ChEBI" id="CHEBI:37565"/>
    </ligand>
</feature>
<dbReference type="AlphaFoldDB" id="A0A1G2HNC3"/>
<dbReference type="InterPro" id="IPR045061">
    <property type="entry name" value="FtsZ/CetZ"/>
</dbReference>
<feature type="domain" description="Tubulin/FtsZ 2-layer sandwich" evidence="8">
    <location>
        <begin position="198"/>
        <end position="306"/>
    </location>
</feature>
<dbReference type="NCBIfam" id="TIGR00065">
    <property type="entry name" value="ftsZ"/>
    <property type="match status" value="1"/>
</dbReference>
<comment type="subcellular location">
    <subcellularLocation>
        <location evidence="4">Cytoplasm</location>
    </subcellularLocation>
    <text evidence="4">Assembles at midcell at the inner surface of the cytoplasmic membrane.</text>
</comment>
<dbReference type="InterPro" id="IPR000158">
    <property type="entry name" value="Cell_div_FtsZ"/>
</dbReference>
<gene>
    <name evidence="4" type="primary">ftsZ</name>
    <name evidence="9" type="ORF">A2812_00680</name>
</gene>
<dbReference type="GO" id="GO:0051258">
    <property type="term" value="P:protein polymerization"/>
    <property type="evidence" value="ECO:0007669"/>
    <property type="project" value="UniProtKB-UniRule"/>
</dbReference>
<dbReference type="GO" id="GO:0005737">
    <property type="term" value="C:cytoplasm"/>
    <property type="evidence" value="ECO:0007669"/>
    <property type="project" value="UniProtKB-SubCell"/>
</dbReference>
<comment type="subunit">
    <text evidence="4">Homodimer. Polymerizes to form a dynamic ring structure in a strictly GTP-dependent manner. Interacts directly with several other division proteins.</text>
</comment>
<evidence type="ECO:0000256" key="5">
    <source>
        <dbReference type="NCBIfam" id="TIGR00065"/>
    </source>
</evidence>
<feature type="domain" description="Tubulin/FtsZ GTPase" evidence="7">
    <location>
        <begin position="4"/>
        <end position="196"/>
    </location>
</feature>
<keyword evidence="4" id="KW-0963">Cytoplasm</keyword>
<dbReference type="PROSITE" id="PS00227">
    <property type="entry name" value="TUBULIN"/>
    <property type="match status" value="1"/>
</dbReference>
<dbReference type="Pfam" id="PF00091">
    <property type="entry name" value="Tubulin"/>
    <property type="match status" value="1"/>
</dbReference>
<dbReference type="EMBL" id="MHOM01000027">
    <property type="protein sequence ID" value="OGZ64007.1"/>
    <property type="molecule type" value="Genomic_DNA"/>
</dbReference>
<evidence type="ECO:0000256" key="6">
    <source>
        <dbReference type="RuleBase" id="RU000631"/>
    </source>
</evidence>
<dbReference type="CDD" id="cd02201">
    <property type="entry name" value="FtsZ_type1"/>
    <property type="match status" value="1"/>
</dbReference>
<dbReference type="GO" id="GO:0005525">
    <property type="term" value="F:GTP binding"/>
    <property type="evidence" value="ECO:0007669"/>
    <property type="project" value="UniProtKB-UniRule"/>
</dbReference>
<dbReference type="STRING" id="1802200.A2812_00680"/>
<organism evidence="9 10">
    <name type="scientific">Candidatus Staskawiczbacteria bacterium RIFCSPHIGHO2_01_FULL_36_16</name>
    <dbReference type="NCBI Taxonomy" id="1802200"/>
    <lineage>
        <taxon>Bacteria</taxon>
        <taxon>Candidatus Staskawicziibacteriota</taxon>
    </lineage>
</organism>
<dbReference type="InterPro" id="IPR003008">
    <property type="entry name" value="Tubulin_FtsZ_GTPase"/>
</dbReference>
<name>A0A1G2HNC3_9BACT</name>
<dbReference type="Proteomes" id="UP000177190">
    <property type="component" value="Unassembled WGS sequence"/>
</dbReference>
<comment type="caution">
    <text evidence="4">Lacks conserved residue(s) required for the propagation of feature annotation.</text>
</comment>
<dbReference type="InterPro" id="IPR008280">
    <property type="entry name" value="Tub_FtsZ_C"/>
</dbReference>
<dbReference type="FunFam" id="3.40.50.1440:FF:000001">
    <property type="entry name" value="Cell division protein FtsZ"/>
    <property type="match status" value="1"/>
</dbReference>
<dbReference type="SMART" id="SM00865">
    <property type="entry name" value="Tubulin_C"/>
    <property type="match status" value="1"/>
</dbReference>
<dbReference type="Pfam" id="PF12327">
    <property type="entry name" value="FtsZ_C"/>
    <property type="match status" value="1"/>
</dbReference>
<protein>
    <recommendedName>
        <fullName evidence="4 5">Cell division protein FtsZ</fullName>
    </recommendedName>
</protein>
<dbReference type="InterPro" id="IPR020805">
    <property type="entry name" value="Cell_div_FtsZ_CS"/>
</dbReference>
<dbReference type="PANTHER" id="PTHR30314">
    <property type="entry name" value="CELL DIVISION PROTEIN FTSZ-RELATED"/>
    <property type="match status" value="1"/>
</dbReference>
<dbReference type="SUPFAM" id="SSF55307">
    <property type="entry name" value="Tubulin C-terminal domain-like"/>
    <property type="match status" value="1"/>
</dbReference>
<dbReference type="GO" id="GO:0007017">
    <property type="term" value="P:microtubule-based process"/>
    <property type="evidence" value="ECO:0007669"/>
    <property type="project" value="InterPro"/>
</dbReference>
<sequence>MNPSIKVIGAGGSGSNTISRIAKFNGKGVELIAINTDAQALHFCRSENKILIGKNTTRGLGAGMDVNLGQLAAEESKEEIAEGLRGADMVFITCGLGGGTGSGASPVIAEISKNMGCLTIAVVTMPFSFEGEQRQKIAKSALENLKDKVDSILVISNDNLLKIIDEKTTVSNAFILCDEILHQAVGGITDLILVPGIINIDFASVVSVLKNSGRALFGVGRAAGENRAVEAAEKAINSPLLDFSIKGAKSVLFSAFGNDITLNEISKSAETITKNVDLKAKIIFGAVKDNNLKKGEIKISVIATNF</sequence>
<feature type="binding site" evidence="4">
    <location>
        <position position="134"/>
    </location>
    <ligand>
        <name>GTP</name>
        <dbReference type="ChEBI" id="CHEBI:37565"/>
    </ligand>
</feature>
<keyword evidence="2 4" id="KW-0547">Nucleotide-binding</keyword>
<dbReference type="GO" id="GO:0048285">
    <property type="term" value="P:organelle fission"/>
    <property type="evidence" value="ECO:0007669"/>
    <property type="project" value="TreeGrafter"/>
</dbReference>
<dbReference type="HAMAP" id="MF_00909">
    <property type="entry name" value="FtsZ"/>
    <property type="match status" value="1"/>
</dbReference>
<dbReference type="GO" id="GO:0043093">
    <property type="term" value="P:FtsZ-dependent cytokinesis"/>
    <property type="evidence" value="ECO:0007669"/>
    <property type="project" value="UniProtKB-UniRule"/>
</dbReference>
<keyword evidence="4 6" id="KW-0131">Cell cycle</keyword>
<dbReference type="GO" id="GO:0032153">
    <property type="term" value="C:cell division site"/>
    <property type="evidence" value="ECO:0007669"/>
    <property type="project" value="UniProtKB-UniRule"/>
</dbReference>
<dbReference type="PANTHER" id="PTHR30314:SF3">
    <property type="entry name" value="MITOCHONDRIAL DIVISION PROTEIN FSZA"/>
    <property type="match status" value="1"/>
</dbReference>